<dbReference type="EMBL" id="ML119780">
    <property type="protein sequence ID" value="RPA74805.1"/>
    <property type="molecule type" value="Genomic_DNA"/>
</dbReference>
<sequence>MKWWMSKEGARPKIAVQISFCQDSSLTLYNHRSSGGLRFISGNPPQQTPSPTSPSLTLSNLAITFIQKTIPPAYNTISHQFHLQNPTNNQPLPPPNPPIPAHRSSPPPLPRQPPTMPARTLDPEQRHFNPASTNLSTAAMHHDHLIYNPLSQTTHLLYRPVPFSPTLTLDPSTLILRTITVRLNPDDKDDLSSRCCVFFGDMSCHNITTDIPASFCTTLQARELYSVYYTLRHFLSLITPLKPVSKVLRPSQRTPAPAAPPTPNPELLTPILAMTKTVTVLTPSQYSVNAVCYWITEWRRNGFCNNVQKPVENESVVKGIDEVIKEIETACGVEVLLWGVRRGECKQVEKYCRGNGSGE</sequence>
<dbReference type="OrthoDB" id="245563at2759"/>
<dbReference type="AlphaFoldDB" id="A0A3N4HLU8"/>
<dbReference type="InterPro" id="IPR036397">
    <property type="entry name" value="RNaseH_sf"/>
</dbReference>
<keyword evidence="3" id="KW-1185">Reference proteome</keyword>
<evidence type="ECO:0000313" key="3">
    <source>
        <dbReference type="Proteomes" id="UP000275078"/>
    </source>
</evidence>
<organism evidence="2 3">
    <name type="scientific">Ascobolus immersus RN42</name>
    <dbReference type="NCBI Taxonomy" id="1160509"/>
    <lineage>
        <taxon>Eukaryota</taxon>
        <taxon>Fungi</taxon>
        <taxon>Dikarya</taxon>
        <taxon>Ascomycota</taxon>
        <taxon>Pezizomycotina</taxon>
        <taxon>Pezizomycetes</taxon>
        <taxon>Pezizales</taxon>
        <taxon>Ascobolaceae</taxon>
        <taxon>Ascobolus</taxon>
    </lineage>
</organism>
<dbReference type="Proteomes" id="UP000275078">
    <property type="component" value="Unassembled WGS sequence"/>
</dbReference>
<gene>
    <name evidence="2" type="ORF">BJ508DRAFT_380421</name>
</gene>
<evidence type="ECO:0000313" key="2">
    <source>
        <dbReference type="EMBL" id="RPA74805.1"/>
    </source>
</evidence>
<accession>A0A3N4HLU8</accession>
<protein>
    <submittedName>
        <fullName evidence="2">Uncharacterized protein</fullName>
    </submittedName>
</protein>
<dbReference type="Gene3D" id="3.30.420.10">
    <property type="entry name" value="Ribonuclease H-like superfamily/Ribonuclease H"/>
    <property type="match status" value="1"/>
</dbReference>
<reference evidence="2 3" key="1">
    <citation type="journal article" date="2018" name="Nat. Ecol. Evol.">
        <title>Pezizomycetes genomes reveal the molecular basis of ectomycorrhizal truffle lifestyle.</title>
        <authorList>
            <person name="Murat C."/>
            <person name="Payen T."/>
            <person name="Noel B."/>
            <person name="Kuo A."/>
            <person name="Morin E."/>
            <person name="Chen J."/>
            <person name="Kohler A."/>
            <person name="Krizsan K."/>
            <person name="Balestrini R."/>
            <person name="Da Silva C."/>
            <person name="Montanini B."/>
            <person name="Hainaut M."/>
            <person name="Levati E."/>
            <person name="Barry K.W."/>
            <person name="Belfiori B."/>
            <person name="Cichocki N."/>
            <person name="Clum A."/>
            <person name="Dockter R.B."/>
            <person name="Fauchery L."/>
            <person name="Guy J."/>
            <person name="Iotti M."/>
            <person name="Le Tacon F."/>
            <person name="Lindquist E.A."/>
            <person name="Lipzen A."/>
            <person name="Malagnac F."/>
            <person name="Mello A."/>
            <person name="Molinier V."/>
            <person name="Miyauchi S."/>
            <person name="Poulain J."/>
            <person name="Riccioni C."/>
            <person name="Rubini A."/>
            <person name="Sitrit Y."/>
            <person name="Splivallo R."/>
            <person name="Traeger S."/>
            <person name="Wang M."/>
            <person name="Zifcakova L."/>
            <person name="Wipf D."/>
            <person name="Zambonelli A."/>
            <person name="Paolocci F."/>
            <person name="Nowrousian M."/>
            <person name="Ottonello S."/>
            <person name="Baldrian P."/>
            <person name="Spatafora J.W."/>
            <person name="Henrissat B."/>
            <person name="Nagy L.G."/>
            <person name="Aury J.M."/>
            <person name="Wincker P."/>
            <person name="Grigoriev I.V."/>
            <person name="Bonfante P."/>
            <person name="Martin F.M."/>
        </authorList>
    </citation>
    <scope>NUCLEOTIDE SEQUENCE [LARGE SCALE GENOMIC DNA]</scope>
    <source>
        <strain evidence="2 3">RN42</strain>
    </source>
</reference>
<feature type="compositionally biased region" description="Pro residues" evidence="1">
    <location>
        <begin position="91"/>
        <end position="116"/>
    </location>
</feature>
<name>A0A3N4HLU8_ASCIM</name>
<proteinExistence type="predicted"/>
<evidence type="ECO:0000256" key="1">
    <source>
        <dbReference type="SAM" id="MobiDB-lite"/>
    </source>
</evidence>
<dbReference type="GO" id="GO:0003676">
    <property type="term" value="F:nucleic acid binding"/>
    <property type="evidence" value="ECO:0007669"/>
    <property type="project" value="InterPro"/>
</dbReference>
<dbReference type="InterPro" id="IPR012337">
    <property type="entry name" value="RNaseH-like_sf"/>
</dbReference>
<dbReference type="SUPFAM" id="SSF53098">
    <property type="entry name" value="Ribonuclease H-like"/>
    <property type="match status" value="1"/>
</dbReference>
<feature type="region of interest" description="Disordered" evidence="1">
    <location>
        <begin position="83"/>
        <end position="131"/>
    </location>
</feature>